<organism evidence="1 2">
    <name type="scientific">Apiospora saccharicola</name>
    <dbReference type="NCBI Taxonomy" id="335842"/>
    <lineage>
        <taxon>Eukaryota</taxon>
        <taxon>Fungi</taxon>
        <taxon>Dikarya</taxon>
        <taxon>Ascomycota</taxon>
        <taxon>Pezizomycotina</taxon>
        <taxon>Sordariomycetes</taxon>
        <taxon>Xylariomycetidae</taxon>
        <taxon>Amphisphaeriales</taxon>
        <taxon>Apiosporaceae</taxon>
        <taxon>Apiospora</taxon>
    </lineage>
</organism>
<evidence type="ECO:0000313" key="1">
    <source>
        <dbReference type="EMBL" id="KAK8057362.1"/>
    </source>
</evidence>
<accession>A0ABR1UEM8</accession>
<name>A0ABR1UEM8_9PEZI</name>
<comment type="caution">
    <text evidence="1">The sequence shown here is derived from an EMBL/GenBank/DDBJ whole genome shotgun (WGS) entry which is preliminary data.</text>
</comment>
<gene>
    <name evidence="1" type="ORF">PG996_011299</name>
</gene>
<protein>
    <recommendedName>
        <fullName evidence="3">F-box domain-containing protein</fullName>
    </recommendedName>
</protein>
<reference evidence="1 2" key="1">
    <citation type="submission" date="2023-01" db="EMBL/GenBank/DDBJ databases">
        <title>Analysis of 21 Apiospora genomes using comparative genomics revels a genus with tremendous synthesis potential of carbohydrate active enzymes and secondary metabolites.</title>
        <authorList>
            <person name="Sorensen T."/>
        </authorList>
    </citation>
    <scope>NUCLEOTIDE SEQUENCE [LARGE SCALE GENOMIC DNA]</scope>
    <source>
        <strain evidence="1 2">CBS 83171</strain>
    </source>
</reference>
<dbReference type="Proteomes" id="UP001446871">
    <property type="component" value="Unassembled WGS sequence"/>
</dbReference>
<evidence type="ECO:0008006" key="3">
    <source>
        <dbReference type="Google" id="ProtNLM"/>
    </source>
</evidence>
<evidence type="ECO:0000313" key="2">
    <source>
        <dbReference type="Proteomes" id="UP001446871"/>
    </source>
</evidence>
<keyword evidence="2" id="KW-1185">Reference proteome</keyword>
<proteinExistence type="predicted"/>
<sequence>MASTPSPTDMALLQLPPEIRNEIWGLVVRREKPVHLRLPSATRSQAHSKLIKYQLNNNAGFTAFIRSLDVTDKANPAPTSNAVFAVNRQVNREVRAVFCSINKLLITKVEDAWRLLSVLGLHGRRFHIGPVICWLDRHQTASWWVSLIHFLKFRTNYRAGPKIPLQLYFEAPDTPDLMEKWEWEFCIKKTAMFRVATKNEVGGLREVPRTPLGRLIMMAPHEEGGLSLVRFASFLFQTEIGFFDTLAHIPY</sequence>
<dbReference type="EMBL" id="JAQQWM010000007">
    <property type="protein sequence ID" value="KAK8057362.1"/>
    <property type="molecule type" value="Genomic_DNA"/>
</dbReference>